<dbReference type="EMBL" id="JAMXFF010000028">
    <property type="protein sequence ID" value="MCT7968168.1"/>
    <property type="molecule type" value="Genomic_DNA"/>
</dbReference>
<protein>
    <submittedName>
        <fullName evidence="5">Heavy metal-responsive transcriptional regulator</fullName>
    </submittedName>
</protein>
<evidence type="ECO:0000313" key="6">
    <source>
        <dbReference type="Proteomes" id="UP001525890"/>
    </source>
</evidence>
<gene>
    <name evidence="5" type="ORF">NG799_17790</name>
</gene>
<dbReference type="CDD" id="cd04770">
    <property type="entry name" value="HTH_HMRTR"/>
    <property type="match status" value="1"/>
</dbReference>
<dbReference type="SMART" id="SM00422">
    <property type="entry name" value="HTH_MERR"/>
    <property type="match status" value="1"/>
</dbReference>
<feature type="domain" description="HTH merR-type" evidence="4">
    <location>
        <begin position="10"/>
        <end position="80"/>
    </location>
</feature>
<dbReference type="InterPro" id="IPR009061">
    <property type="entry name" value="DNA-bd_dom_put_sf"/>
</dbReference>
<dbReference type="Proteomes" id="UP001525890">
    <property type="component" value="Unassembled WGS sequence"/>
</dbReference>
<dbReference type="RefSeq" id="WP_368007708.1">
    <property type="nucleotide sequence ID" value="NZ_JAMXFF010000028.1"/>
</dbReference>
<accession>A0ABT2MTU9</accession>
<reference evidence="5 6" key="1">
    <citation type="journal article" date="2022" name="Front. Microbiol.">
        <title>High genomic differentiation and limited gene flow indicate recent cryptic speciation within the genus Laspinema (cyanobacteria).</title>
        <authorList>
            <person name="Stanojkovic A."/>
            <person name="Skoupy S."/>
            <person name="Skaloud P."/>
            <person name="Dvorak P."/>
        </authorList>
    </citation>
    <scope>NUCLEOTIDE SEQUENCE [LARGE SCALE GENOMIC DNA]</scope>
    <source>
        <strain evidence="5 6">D2a</strain>
    </source>
</reference>
<dbReference type="InterPro" id="IPR015358">
    <property type="entry name" value="Tscrpt_reg_MerR_DNA-bd"/>
</dbReference>
<dbReference type="PROSITE" id="PS50937">
    <property type="entry name" value="HTH_MERR_2"/>
    <property type="match status" value="1"/>
</dbReference>
<evidence type="ECO:0000256" key="1">
    <source>
        <dbReference type="ARBA" id="ARBA00023015"/>
    </source>
</evidence>
<keyword evidence="1" id="KW-0805">Transcription regulation</keyword>
<dbReference type="Pfam" id="PF09278">
    <property type="entry name" value="MerR-DNA-bind"/>
    <property type="match status" value="1"/>
</dbReference>
<dbReference type="SUPFAM" id="SSF46955">
    <property type="entry name" value="Putative DNA-binding domain"/>
    <property type="match status" value="1"/>
</dbReference>
<name>A0ABT2MTU9_9CYAN</name>
<dbReference type="InterPro" id="IPR047057">
    <property type="entry name" value="MerR_fam"/>
</dbReference>
<keyword evidence="6" id="KW-1185">Reference proteome</keyword>
<dbReference type="Pfam" id="PF00376">
    <property type="entry name" value="MerR"/>
    <property type="match status" value="1"/>
</dbReference>
<keyword evidence="3" id="KW-0804">Transcription</keyword>
<dbReference type="PANTHER" id="PTHR30204:SF94">
    <property type="entry name" value="HEAVY METAL-DEPENDENT TRANSCRIPTIONAL REGULATOR HI_0293-RELATED"/>
    <property type="match status" value="1"/>
</dbReference>
<dbReference type="InterPro" id="IPR000551">
    <property type="entry name" value="MerR-type_HTH_dom"/>
</dbReference>
<organism evidence="5 6">
    <name type="scientific">Laspinema palackyanum D2a</name>
    <dbReference type="NCBI Taxonomy" id="2953684"/>
    <lineage>
        <taxon>Bacteria</taxon>
        <taxon>Bacillati</taxon>
        <taxon>Cyanobacteriota</taxon>
        <taxon>Cyanophyceae</taxon>
        <taxon>Oscillatoriophycideae</taxon>
        <taxon>Oscillatoriales</taxon>
        <taxon>Laspinemataceae</taxon>
        <taxon>Laspinema</taxon>
        <taxon>Laspinema palackyanum</taxon>
    </lineage>
</organism>
<sequence>MMETLVGEKSLKIGEVSATSGLPVKTIRYYEEIGLLEPTVERADSGYRIFDSTVLNRLAFIKRSQSLGLSLTEIKEILQVHDRGELPCGEVRQHLEAKVAAIDEQIRSLETLRSELKGILKGWQEHPAEDQIAHTICPNLQPDCHHHPD</sequence>
<dbReference type="PANTHER" id="PTHR30204">
    <property type="entry name" value="REDOX-CYCLING DRUG-SENSING TRANSCRIPTIONAL ACTIVATOR SOXR"/>
    <property type="match status" value="1"/>
</dbReference>
<evidence type="ECO:0000256" key="2">
    <source>
        <dbReference type="ARBA" id="ARBA00023125"/>
    </source>
</evidence>
<comment type="caution">
    <text evidence="5">The sequence shown here is derived from an EMBL/GenBank/DDBJ whole genome shotgun (WGS) entry which is preliminary data.</text>
</comment>
<dbReference type="Gene3D" id="1.10.1660.10">
    <property type="match status" value="1"/>
</dbReference>
<proteinExistence type="predicted"/>
<evidence type="ECO:0000313" key="5">
    <source>
        <dbReference type="EMBL" id="MCT7968168.1"/>
    </source>
</evidence>
<keyword evidence="2" id="KW-0238">DNA-binding</keyword>
<evidence type="ECO:0000256" key="3">
    <source>
        <dbReference type="ARBA" id="ARBA00023163"/>
    </source>
</evidence>
<evidence type="ECO:0000259" key="4">
    <source>
        <dbReference type="PROSITE" id="PS50937"/>
    </source>
</evidence>